<dbReference type="InterPro" id="IPR016181">
    <property type="entry name" value="Acyl_CoA_acyltransferase"/>
</dbReference>
<keyword evidence="3" id="KW-1185">Reference proteome</keyword>
<keyword evidence="2" id="KW-0808">Transferase</keyword>
<dbReference type="GO" id="GO:0006325">
    <property type="term" value="P:chromatin organization"/>
    <property type="evidence" value="ECO:0007669"/>
    <property type="project" value="InterPro"/>
</dbReference>
<dbReference type="InterPro" id="IPR037113">
    <property type="entry name" value="Hat1_N_sf"/>
</dbReference>
<dbReference type="SUPFAM" id="SSF55729">
    <property type="entry name" value="Acyl-CoA N-acyltransferases (Nat)"/>
    <property type="match status" value="1"/>
</dbReference>
<comment type="caution">
    <text evidence="2">The sequence shown here is derived from an EMBL/GenBank/DDBJ whole genome shotgun (WGS) entry which is preliminary data.</text>
</comment>
<evidence type="ECO:0000313" key="2">
    <source>
        <dbReference type="EMBL" id="OMJ21453.1"/>
    </source>
</evidence>
<dbReference type="STRING" id="133412.A0A1R1Y3G4"/>
<evidence type="ECO:0000313" key="3">
    <source>
        <dbReference type="Proteomes" id="UP000187283"/>
    </source>
</evidence>
<dbReference type="OrthoDB" id="10253098at2759"/>
<dbReference type="EMBL" id="LSSN01001003">
    <property type="protein sequence ID" value="OMJ21453.1"/>
    <property type="molecule type" value="Genomic_DNA"/>
</dbReference>
<dbReference type="Proteomes" id="UP000187283">
    <property type="component" value="Unassembled WGS sequence"/>
</dbReference>
<protein>
    <submittedName>
        <fullName evidence="2">Histone acetyltransferase type B catalytic subunit</fullName>
    </submittedName>
</protein>
<dbReference type="InterPro" id="IPR019467">
    <property type="entry name" value="Hat1_N"/>
</dbReference>
<reference evidence="2 3" key="1">
    <citation type="submission" date="2017-01" db="EMBL/GenBank/DDBJ databases">
        <authorList>
            <person name="Mah S.A."/>
            <person name="Swanson W.J."/>
            <person name="Moy G.W."/>
            <person name="Vacquier V.D."/>
        </authorList>
    </citation>
    <scope>NUCLEOTIDE SEQUENCE [LARGE SCALE GENOMIC DNA]</scope>
    <source>
        <strain evidence="2 3">GSMNP</strain>
    </source>
</reference>
<dbReference type="Gene3D" id="3.90.360.10">
    <property type="entry name" value="Histone acetyl transferase 1 (HAT1), N-terminal domain"/>
    <property type="match status" value="1"/>
</dbReference>
<proteinExistence type="predicted"/>
<gene>
    <name evidence="2" type="ORF">AYI70_g3487</name>
</gene>
<accession>A0A1R1Y3G4</accession>
<organism evidence="2 3">
    <name type="scientific">Smittium culicis</name>
    <dbReference type="NCBI Taxonomy" id="133412"/>
    <lineage>
        <taxon>Eukaryota</taxon>
        <taxon>Fungi</taxon>
        <taxon>Fungi incertae sedis</taxon>
        <taxon>Zoopagomycota</taxon>
        <taxon>Kickxellomycotina</taxon>
        <taxon>Harpellomycetes</taxon>
        <taxon>Harpellales</taxon>
        <taxon>Legeriomycetaceae</taxon>
        <taxon>Smittium</taxon>
    </lineage>
</organism>
<sequence>MNSLDPEVATKWIVSGEDVMTIEKYLDKNHDKKELGKIESDVDIVEFNPDFTYTIYGDLERIFGYKNLEISVRLTYSGL</sequence>
<dbReference type="GO" id="GO:0016740">
    <property type="term" value="F:transferase activity"/>
    <property type="evidence" value="ECO:0007669"/>
    <property type="project" value="UniProtKB-KW"/>
</dbReference>
<dbReference type="Pfam" id="PF10394">
    <property type="entry name" value="Hat1_N"/>
    <property type="match status" value="1"/>
</dbReference>
<name>A0A1R1Y3G4_9FUNG</name>
<dbReference type="AlphaFoldDB" id="A0A1R1Y3G4"/>
<evidence type="ECO:0000259" key="1">
    <source>
        <dbReference type="Pfam" id="PF10394"/>
    </source>
</evidence>
<feature type="domain" description="Histone acetyl transferase HAT1 N-terminal" evidence="1">
    <location>
        <begin position="12"/>
        <end position="75"/>
    </location>
</feature>